<evidence type="ECO:0000313" key="9">
    <source>
        <dbReference type="EMBL" id="ACO12529.1"/>
    </source>
</evidence>
<accession>C1BU26</accession>
<organism evidence="9">
    <name type="scientific">Lepeophtheirus salmonis</name>
    <name type="common">Salmon louse</name>
    <name type="synonym">Caligus salmonis</name>
    <dbReference type="NCBI Taxonomy" id="72036"/>
    <lineage>
        <taxon>Eukaryota</taxon>
        <taxon>Metazoa</taxon>
        <taxon>Ecdysozoa</taxon>
        <taxon>Arthropoda</taxon>
        <taxon>Crustacea</taxon>
        <taxon>Multicrustacea</taxon>
        <taxon>Hexanauplia</taxon>
        <taxon>Copepoda</taxon>
        <taxon>Siphonostomatoida</taxon>
        <taxon>Caligidae</taxon>
        <taxon>Lepeophtheirus</taxon>
    </lineage>
</organism>
<feature type="compositionally biased region" description="Basic residues" evidence="6">
    <location>
        <begin position="290"/>
        <end position="300"/>
    </location>
</feature>
<dbReference type="SMART" id="SM00271">
    <property type="entry name" value="DnaJ"/>
    <property type="match status" value="1"/>
</dbReference>
<dbReference type="OrthoDB" id="552049at2759"/>
<feature type="domain" description="C2H2-type" evidence="8">
    <location>
        <begin position="399"/>
        <end position="424"/>
    </location>
</feature>
<name>C1BU26_LEPSM</name>
<dbReference type="InterPro" id="IPR003604">
    <property type="entry name" value="Matrin/U1-like-C_Znf_C2H2"/>
</dbReference>
<dbReference type="InterPro" id="IPR001623">
    <property type="entry name" value="DnaJ_domain"/>
</dbReference>
<dbReference type="Pfam" id="PF12874">
    <property type="entry name" value="zf-met"/>
    <property type="match status" value="1"/>
</dbReference>
<gene>
    <name evidence="9" type="primary">DJC21</name>
</gene>
<evidence type="ECO:0000256" key="6">
    <source>
        <dbReference type="SAM" id="MobiDB-lite"/>
    </source>
</evidence>
<keyword evidence="3" id="KW-0862">Zinc</keyword>
<dbReference type="GO" id="GO:0003676">
    <property type="term" value="F:nucleic acid binding"/>
    <property type="evidence" value="ECO:0007669"/>
    <property type="project" value="InterPro"/>
</dbReference>
<dbReference type="Gene3D" id="1.10.287.110">
    <property type="entry name" value="DnaJ domain"/>
    <property type="match status" value="1"/>
</dbReference>
<dbReference type="GO" id="GO:0005737">
    <property type="term" value="C:cytoplasm"/>
    <property type="evidence" value="ECO:0007669"/>
    <property type="project" value="TreeGrafter"/>
</dbReference>
<dbReference type="GO" id="GO:0008270">
    <property type="term" value="F:zinc ion binding"/>
    <property type="evidence" value="ECO:0007669"/>
    <property type="project" value="UniProtKB-KW"/>
</dbReference>
<feature type="region of interest" description="Disordered" evidence="6">
    <location>
        <begin position="368"/>
        <end position="396"/>
    </location>
</feature>
<dbReference type="PROSITE" id="PS00636">
    <property type="entry name" value="DNAJ_1"/>
    <property type="match status" value="1"/>
</dbReference>
<dbReference type="SUPFAM" id="SSF57667">
    <property type="entry name" value="beta-beta-alpha zinc fingers"/>
    <property type="match status" value="2"/>
</dbReference>
<dbReference type="FunFam" id="1.10.287.110:FF:000046">
    <property type="entry name" value="dnaJ homolog subfamily C member 21"/>
    <property type="match status" value="1"/>
</dbReference>
<dbReference type="InterPro" id="IPR018253">
    <property type="entry name" value="DnaJ_domain_CS"/>
</dbReference>
<keyword evidence="1" id="KW-0479">Metal-binding</keyword>
<evidence type="ECO:0000259" key="7">
    <source>
        <dbReference type="PROSITE" id="PS50076"/>
    </source>
</evidence>
<protein>
    <recommendedName>
        <fullName evidence="4">DnaJ homolog subfamily C member 21</fullName>
    </recommendedName>
</protein>
<dbReference type="SMART" id="SM00451">
    <property type="entry name" value="ZnF_U1"/>
    <property type="match status" value="2"/>
</dbReference>
<feature type="compositionally biased region" description="Acidic residues" evidence="6">
    <location>
        <begin position="318"/>
        <end position="332"/>
    </location>
</feature>
<feature type="domain" description="J" evidence="7">
    <location>
        <begin position="3"/>
        <end position="69"/>
    </location>
</feature>
<dbReference type="SMART" id="SM00355">
    <property type="entry name" value="ZnF_C2H2"/>
    <property type="match status" value="3"/>
</dbReference>
<feature type="region of interest" description="Disordered" evidence="6">
    <location>
        <begin position="290"/>
        <end position="332"/>
    </location>
</feature>
<evidence type="ECO:0000256" key="3">
    <source>
        <dbReference type="ARBA" id="ARBA00022833"/>
    </source>
</evidence>
<sequence length="427" mass="50307">MRCHYEVLGVEPIASNEEIKKAYRKLALQYHPDKNYEQQEEAKVKFQEIGEAYETLIDPQERAWYDTHRESLLRPQSEDSLGVNLYPYFTSSCYEGFHKSEEDNFYSVYSKLFVSIYHEDKEFANSTPQYPFFGDENSPPEIWQKFYNFFSVYSSPRTFSWLDQYDTRQAENRRISRLMEKENKKFRDEARKERNDLVRTLIKFVRKKDKRVKIFNESLKEKAALNAQKTKDWQIKQLKERAALLEEAQSSIQLDDMEDEIQYIESMYSSDEDDESFTCRVCDVDFSNKRQRKNHMKSASHLKNLELSYNTSQVPEVSDTEEGKEDDVDDDQPKEFCTICDMNIKVNETMDKHIKSKAHRDNASKLLSATKNSMSSINTNKPSKGKKRNKNKETASNSLACATCEENFTSRNKLFSHIKETNHALRL</sequence>
<dbReference type="InterPro" id="IPR054076">
    <property type="entry name" value="ZUO1-like_ZHD"/>
</dbReference>
<dbReference type="PROSITE" id="PS00028">
    <property type="entry name" value="ZINC_FINGER_C2H2_1"/>
    <property type="match status" value="2"/>
</dbReference>
<evidence type="ECO:0000259" key="8">
    <source>
        <dbReference type="PROSITE" id="PS50157"/>
    </source>
</evidence>
<evidence type="ECO:0000256" key="2">
    <source>
        <dbReference type="ARBA" id="ARBA00022771"/>
    </source>
</evidence>
<evidence type="ECO:0000256" key="1">
    <source>
        <dbReference type="ARBA" id="ARBA00022723"/>
    </source>
</evidence>
<dbReference type="PROSITE" id="PS50076">
    <property type="entry name" value="DNAJ_2"/>
    <property type="match status" value="1"/>
</dbReference>
<feature type="compositionally biased region" description="Polar residues" evidence="6">
    <location>
        <begin position="368"/>
        <end position="379"/>
    </location>
</feature>
<dbReference type="Pfam" id="PF21884">
    <property type="entry name" value="ZUO1-like_ZHD"/>
    <property type="match status" value="1"/>
</dbReference>
<reference evidence="9" key="1">
    <citation type="submission" date="2009-06" db="EMBL/GenBank/DDBJ databases">
        <title>Lepeophtheirus salmonis ESTs and full-length cDNAs.</title>
        <authorList>
            <person name="Yasuike M."/>
            <person name="von Schalburg K."/>
            <person name="Cooper G."/>
            <person name="Leong J."/>
            <person name="Jones S.R.M."/>
            <person name="Koop B.F."/>
        </authorList>
    </citation>
    <scope>NUCLEOTIDE SEQUENCE</scope>
    <source>
        <strain evidence="9">Pacific form</strain>
        <tissue evidence="9">Whole</tissue>
    </source>
</reference>
<dbReference type="InterPro" id="IPR036236">
    <property type="entry name" value="Znf_C2H2_sf"/>
</dbReference>
<dbReference type="PROSITE" id="PS50157">
    <property type="entry name" value="ZINC_FINGER_C2H2_2"/>
    <property type="match status" value="1"/>
</dbReference>
<dbReference type="PANTHER" id="PTHR44029:SF1">
    <property type="entry name" value="DNAJ HOMOLOG SUBFAMILY C MEMBER 21"/>
    <property type="match status" value="1"/>
</dbReference>
<dbReference type="InterPro" id="IPR013087">
    <property type="entry name" value="Znf_C2H2_type"/>
</dbReference>
<evidence type="ECO:0000256" key="5">
    <source>
        <dbReference type="PROSITE-ProRule" id="PRU00042"/>
    </source>
</evidence>
<evidence type="ECO:0000256" key="4">
    <source>
        <dbReference type="ARBA" id="ARBA00074367"/>
    </source>
</evidence>
<dbReference type="InterPro" id="IPR051964">
    <property type="entry name" value="Chaperone_stress_response"/>
</dbReference>
<dbReference type="AlphaFoldDB" id="C1BU26"/>
<dbReference type="InterPro" id="IPR036869">
    <property type="entry name" value="J_dom_sf"/>
</dbReference>
<dbReference type="EMBL" id="BT078105">
    <property type="protein sequence ID" value="ACO12529.1"/>
    <property type="molecule type" value="mRNA"/>
</dbReference>
<proteinExistence type="evidence at transcript level"/>
<dbReference type="Gene3D" id="3.30.160.60">
    <property type="entry name" value="Classic Zinc Finger"/>
    <property type="match status" value="2"/>
</dbReference>
<dbReference type="CDD" id="cd06257">
    <property type="entry name" value="DnaJ"/>
    <property type="match status" value="1"/>
</dbReference>
<keyword evidence="2 5" id="KW-0863">Zinc-finger</keyword>
<dbReference type="SUPFAM" id="SSF46565">
    <property type="entry name" value="Chaperone J-domain"/>
    <property type="match status" value="1"/>
</dbReference>
<dbReference type="Pfam" id="PF00226">
    <property type="entry name" value="DnaJ"/>
    <property type="match status" value="1"/>
</dbReference>
<dbReference type="PANTHER" id="PTHR44029">
    <property type="entry name" value="DNAJ HOMOLOG SUBFAMILY C MEMBER 21"/>
    <property type="match status" value="1"/>
</dbReference>
<dbReference type="PRINTS" id="PR00625">
    <property type="entry name" value="JDOMAIN"/>
</dbReference>